<dbReference type="Proteomes" id="UP000000788">
    <property type="component" value="Chromosome"/>
</dbReference>
<keyword evidence="1" id="KW-1133">Transmembrane helix</keyword>
<evidence type="ECO:0000313" key="3">
    <source>
        <dbReference type="Proteomes" id="UP000000788"/>
    </source>
</evidence>
<dbReference type="STRING" id="93059.P9211_09171"/>
<keyword evidence="3" id="KW-1185">Reference proteome</keyword>
<name>A9BAI6_PROM4</name>
<keyword evidence="1" id="KW-0812">Transmembrane</keyword>
<keyword evidence="1" id="KW-0472">Membrane</keyword>
<dbReference type="EMBL" id="CP000878">
    <property type="protein sequence ID" value="ABX08848.1"/>
    <property type="molecule type" value="Genomic_DNA"/>
</dbReference>
<dbReference type="OrthoDB" id="541388at2"/>
<dbReference type="HOGENOM" id="CLU_115392_0_0_3"/>
<reference evidence="2 3" key="1">
    <citation type="journal article" date="2007" name="PLoS Genet.">
        <title>Patterns and implications of gene gain and loss in the evolution of Prochlorococcus.</title>
        <authorList>
            <person name="Kettler G.C."/>
            <person name="Martiny A.C."/>
            <person name="Huang K."/>
            <person name="Zucker J."/>
            <person name="Coleman M.L."/>
            <person name="Rodrigue S."/>
            <person name="Chen F."/>
            <person name="Lapidus A."/>
            <person name="Ferriera S."/>
            <person name="Johnson J."/>
            <person name="Steglich C."/>
            <person name="Church G.M."/>
            <person name="Richardson P."/>
            <person name="Chisholm S.W."/>
        </authorList>
    </citation>
    <scope>NUCLEOTIDE SEQUENCE [LARGE SCALE GENOMIC DNA]</scope>
    <source>
        <strain evidence="3">MIT 9211</strain>
    </source>
</reference>
<organism evidence="2 3">
    <name type="scientific">Prochlorococcus marinus (strain MIT 9211)</name>
    <dbReference type="NCBI Taxonomy" id="93059"/>
    <lineage>
        <taxon>Bacteria</taxon>
        <taxon>Bacillati</taxon>
        <taxon>Cyanobacteriota</taxon>
        <taxon>Cyanophyceae</taxon>
        <taxon>Synechococcales</taxon>
        <taxon>Prochlorococcaceae</taxon>
        <taxon>Prochlorococcus</taxon>
    </lineage>
</organism>
<dbReference type="AlphaFoldDB" id="A9BAI6"/>
<evidence type="ECO:0000313" key="2">
    <source>
        <dbReference type="EMBL" id="ABX08848.1"/>
    </source>
</evidence>
<sequence length="187" mass="21625">MKKFNKFLLLASLSPLLIVLFISAINTRERFSLRFLIWTSPEIPLSSALAIASTSSFFIGYLPYFFLTRYHLVTSRTVKVKPTNNIYESIESQFNDSEPEAKYEGNFFVERDVRDPSPTLTVPFKVIKKSEENIPKNNSFVDLHSNHLTNSYSDQSQSSESRNIEEKYSNGTYPLVDDWLTTLDEDW</sequence>
<dbReference type="KEGG" id="pmj:P9211_09171"/>
<dbReference type="eggNOG" id="ENOG5034BA3">
    <property type="taxonomic scope" value="Bacteria"/>
</dbReference>
<gene>
    <name evidence="2" type="ordered locus">P9211_09171</name>
</gene>
<feature type="transmembrane region" description="Helical" evidence="1">
    <location>
        <begin position="48"/>
        <end position="67"/>
    </location>
</feature>
<proteinExistence type="predicted"/>
<accession>A9BAI6</accession>
<evidence type="ECO:0000256" key="1">
    <source>
        <dbReference type="SAM" id="Phobius"/>
    </source>
</evidence>
<dbReference type="RefSeq" id="WP_012195469.1">
    <property type="nucleotide sequence ID" value="NC_009976.1"/>
</dbReference>
<protein>
    <submittedName>
        <fullName evidence="2">Uncharacterized secreted protein</fullName>
    </submittedName>
</protein>